<sequence length="344" mass="37287">MPLRRSHRLLAGGLAATALATAALGADLTAVADGPRDAGKGTNVLIVGVDARKHLSKKQKDWLHVGGKECDCTDVMMLAHLSADGRRLSVLSIPRDSYVRFAPHTDPGDGERGSTHPGKINGAYAHGGADLAIRTVEQATGLGIDHYLSLTFDGFTRLVDSFGGSKVCTEKRLWDDFSGLHLNRGTRVLDGRRTLRYVRTRHVDPPGDLPRMRRQQRVVADGLARTLASGQLDGVSGRIDAAAKLLHAARANSLTGFDDLLRLGYAARNLSTEKTEFATVPIADVNHMTPRWGSAVKWDDERAQRLFRALRADRPLTPADRRDPHVRGDSEGRASAGTDLLCTD</sequence>
<feature type="domain" description="Cell envelope-related transcriptional attenuator" evidence="4">
    <location>
        <begin position="73"/>
        <end position="220"/>
    </location>
</feature>
<dbReference type="InterPro" id="IPR004474">
    <property type="entry name" value="LytR_CpsA_psr"/>
</dbReference>
<feature type="chain" id="PRO_5039124957" evidence="3">
    <location>
        <begin position="26"/>
        <end position="344"/>
    </location>
</feature>
<evidence type="ECO:0000256" key="2">
    <source>
        <dbReference type="SAM" id="MobiDB-lite"/>
    </source>
</evidence>
<dbReference type="InterPro" id="IPR050922">
    <property type="entry name" value="LytR/CpsA/Psr_CW_biosynth"/>
</dbReference>
<evidence type="ECO:0000313" key="5">
    <source>
        <dbReference type="EMBL" id="NGN66740.1"/>
    </source>
</evidence>
<feature type="region of interest" description="Disordered" evidence="2">
    <location>
        <begin position="316"/>
        <end position="344"/>
    </location>
</feature>
<proteinExistence type="inferred from homology"/>
<feature type="compositionally biased region" description="Basic and acidic residues" evidence="2">
    <location>
        <begin position="316"/>
        <end position="332"/>
    </location>
</feature>
<gene>
    <name evidence="5" type="ORF">G5C51_22900</name>
</gene>
<dbReference type="AlphaFoldDB" id="A0A6G4U4S6"/>
<protein>
    <submittedName>
        <fullName evidence="5">LCP family protein</fullName>
    </submittedName>
</protein>
<dbReference type="EMBL" id="JAAKZV010000108">
    <property type="protein sequence ID" value="NGN66740.1"/>
    <property type="molecule type" value="Genomic_DNA"/>
</dbReference>
<dbReference type="Proteomes" id="UP000481583">
    <property type="component" value="Unassembled WGS sequence"/>
</dbReference>
<dbReference type="RefSeq" id="WP_165240047.1">
    <property type="nucleotide sequence ID" value="NZ_JAAKZV010000108.1"/>
</dbReference>
<name>A0A6G4U4S6_9ACTN</name>
<evidence type="ECO:0000256" key="3">
    <source>
        <dbReference type="SAM" id="SignalP"/>
    </source>
</evidence>
<keyword evidence="6" id="KW-1185">Reference proteome</keyword>
<reference evidence="5 6" key="1">
    <citation type="submission" date="2020-02" db="EMBL/GenBank/DDBJ databases">
        <title>Whole-genome analyses of novel actinobacteria.</title>
        <authorList>
            <person name="Sahin N."/>
        </authorList>
    </citation>
    <scope>NUCLEOTIDE SEQUENCE [LARGE SCALE GENOMIC DNA]</scope>
    <source>
        <strain evidence="5 6">A7024</strain>
    </source>
</reference>
<evidence type="ECO:0000259" key="4">
    <source>
        <dbReference type="Pfam" id="PF03816"/>
    </source>
</evidence>
<dbReference type="PANTHER" id="PTHR33392">
    <property type="entry name" value="POLYISOPRENYL-TEICHOIC ACID--PEPTIDOGLYCAN TEICHOIC ACID TRANSFERASE TAGU"/>
    <property type="match status" value="1"/>
</dbReference>
<dbReference type="PANTHER" id="PTHR33392:SF6">
    <property type="entry name" value="POLYISOPRENYL-TEICHOIC ACID--PEPTIDOGLYCAN TEICHOIC ACID TRANSFERASE TAGU"/>
    <property type="match status" value="1"/>
</dbReference>
<keyword evidence="3" id="KW-0732">Signal</keyword>
<accession>A0A6G4U4S6</accession>
<feature type="signal peptide" evidence="3">
    <location>
        <begin position="1"/>
        <end position="25"/>
    </location>
</feature>
<dbReference type="Pfam" id="PF03816">
    <property type="entry name" value="LytR_cpsA_psr"/>
    <property type="match status" value="1"/>
</dbReference>
<dbReference type="NCBIfam" id="TIGR00350">
    <property type="entry name" value="lytR_cpsA_psr"/>
    <property type="match status" value="1"/>
</dbReference>
<comment type="similarity">
    <text evidence="1">Belongs to the LytR/CpsA/Psr (LCP) family.</text>
</comment>
<organism evidence="5 6">
    <name type="scientific">Streptomyces coryli</name>
    <dbReference type="NCBI Taxonomy" id="1128680"/>
    <lineage>
        <taxon>Bacteria</taxon>
        <taxon>Bacillati</taxon>
        <taxon>Actinomycetota</taxon>
        <taxon>Actinomycetes</taxon>
        <taxon>Kitasatosporales</taxon>
        <taxon>Streptomycetaceae</taxon>
        <taxon>Streptomyces</taxon>
    </lineage>
</organism>
<comment type="caution">
    <text evidence="5">The sequence shown here is derived from an EMBL/GenBank/DDBJ whole genome shotgun (WGS) entry which is preliminary data.</text>
</comment>
<dbReference type="Gene3D" id="3.40.630.190">
    <property type="entry name" value="LCP protein"/>
    <property type="match status" value="1"/>
</dbReference>
<evidence type="ECO:0000313" key="6">
    <source>
        <dbReference type="Proteomes" id="UP000481583"/>
    </source>
</evidence>
<evidence type="ECO:0000256" key="1">
    <source>
        <dbReference type="ARBA" id="ARBA00006068"/>
    </source>
</evidence>